<dbReference type="OrthoDB" id="2376472at2"/>
<accession>A0A431W8M6</accession>
<dbReference type="PANTHER" id="PTHR43839">
    <property type="entry name" value="OPPC IN A BINDING PROTEIN-DEPENDENT TRANSPORT SYSTEM"/>
    <property type="match status" value="1"/>
</dbReference>
<dbReference type="PROSITE" id="PS50928">
    <property type="entry name" value="ABC_TM1"/>
    <property type="match status" value="1"/>
</dbReference>
<dbReference type="Gene3D" id="1.10.3720.10">
    <property type="entry name" value="MetI-like"/>
    <property type="match status" value="1"/>
</dbReference>
<comment type="caution">
    <text evidence="8">The sequence shown here is derived from an EMBL/GenBank/DDBJ whole genome shotgun (WGS) entry which is preliminary data.</text>
</comment>
<feature type="transmembrane region" description="Helical" evidence="6">
    <location>
        <begin position="120"/>
        <end position="145"/>
    </location>
</feature>
<sequence>MKIITFIRHHFLFCLGMLMFLILLFFTFFGEYLPGIDRDLKEIEYIWTDKKIPLAPPFEPSEDYLLGTDRDGRDLLSLIVMGAKETLLIIISITIIRYLIAIPLAFLAHKKSLGIHHLVSWMNGFLSYIPSIILVILLVTLPPILTSETRLLYLIIVLAALEVGRVAEMFRLEFSQIASKEFVTGGNSIGVSNFRLFRKYLLPFLYGKLLISLVGDIGKVTFLLGQIGFLGIFITQVFVQVDAGQFAFFNTSLAWPMLLLNSYNDIRSAIWIPFFPALAMTYVIFTFNILSQGIQKLAK</sequence>
<protein>
    <submittedName>
        <fullName evidence="8">Peptide ABC transporter permease</fullName>
    </submittedName>
</protein>
<dbReference type="AlphaFoldDB" id="A0A431W8M6"/>
<dbReference type="PANTHER" id="PTHR43839:SF3">
    <property type="entry name" value="OLIGOPEPTIDE ABC TRANSPORTER, PERMEASE PROTEIN"/>
    <property type="match status" value="1"/>
</dbReference>
<keyword evidence="3 6" id="KW-0812">Transmembrane</keyword>
<dbReference type="EMBL" id="RXNT01000007">
    <property type="protein sequence ID" value="RTR31820.1"/>
    <property type="molecule type" value="Genomic_DNA"/>
</dbReference>
<evidence type="ECO:0000313" key="9">
    <source>
        <dbReference type="Proteomes" id="UP000271374"/>
    </source>
</evidence>
<reference evidence="8 9" key="1">
    <citation type="submission" date="2018-12" db="EMBL/GenBank/DDBJ databases">
        <title>Bacillus yapensis draft genome sequence.</title>
        <authorList>
            <person name="Yu L."/>
            <person name="Xu X."/>
            <person name="Tang X."/>
        </authorList>
    </citation>
    <scope>NUCLEOTIDE SEQUENCE [LARGE SCALE GENOMIC DNA]</scope>
    <source>
        <strain evidence="8 9">XXST-01</strain>
    </source>
</reference>
<keyword evidence="4 6" id="KW-1133">Transmembrane helix</keyword>
<feature type="transmembrane region" description="Helical" evidence="6">
    <location>
        <begin position="87"/>
        <end position="108"/>
    </location>
</feature>
<dbReference type="InterPro" id="IPR035906">
    <property type="entry name" value="MetI-like_sf"/>
</dbReference>
<dbReference type="Proteomes" id="UP000271374">
    <property type="component" value="Unassembled WGS sequence"/>
</dbReference>
<dbReference type="SUPFAM" id="SSF161098">
    <property type="entry name" value="MetI-like"/>
    <property type="match status" value="1"/>
</dbReference>
<feature type="transmembrane region" description="Helical" evidence="6">
    <location>
        <begin position="12"/>
        <end position="30"/>
    </location>
</feature>
<keyword evidence="9" id="KW-1185">Reference proteome</keyword>
<feature type="domain" description="ABC transmembrane type-1" evidence="7">
    <location>
        <begin position="83"/>
        <end position="291"/>
    </location>
</feature>
<organism evidence="8 9">
    <name type="scientific">Bacillus yapensis</name>
    <dbReference type="NCBI Taxonomy" id="2492960"/>
    <lineage>
        <taxon>Bacteria</taxon>
        <taxon>Bacillati</taxon>
        <taxon>Bacillota</taxon>
        <taxon>Bacilli</taxon>
        <taxon>Bacillales</taxon>
        <taxon>Bacillaceae</taxon>
        <taxon>Bacillus</taxon>
    </lineage>
</organism>
<dbReference type="GO" id="GO:0016020">
    <property type="term" value="C:membrane"/>
    <property type="evidence" value="ECO:0007669"/>
    <property type="project" value="UniProtKB-SubCell"/>
</dbReference>
<keyword evidence="2" id="KW-0813">Transport</keyword>
<dbReference type="RefSeq" id="WP_126408550.1">
    <property type="nucleotide sequence ID" value="NZ_RXNT01000007.1"/>
</dbReference>
<evidence type="ECO:0000256" key="6">
    <source>
        <dbReference type="SAM" id="Phobius"/>
    </source>
</evidence>
<proteinExistence type="predicted"/>
<feature type="transmembrane region" description="Helical" evidence="6">
    <location>
        <begin position="269"/>
        <end position="290"/>
    </location>
</feature>
<dbReference type="GO" id="GO:0055085">
    <property type="term" value="P:transmembrane transport"/>
    <property type="evidence" value="ECO:0007669"/>
    <property type="project" value="InterPro"/>
</dbReference>
<evidence type="ECO:0000256" key="4">
    <source>
        <dbReference type="ARBA" id="ARBA00022989"/>
    </source>
</evidence>
<keyword evidence="5 6" id="KW-0472">Membrane</keyword>
<evidence type="ECO:0000259" key="7">
    <source>
        <dbReference type="PROSITE" id="PS50928"/>
    </source>
</evidence>
<comment type="subcellular location">
    <subcellularLocation>
        <location evidence="1">Membrane</location>
        <topology evidence="1">Multi-pass membrane protein</topology>
    </subcellularLocation>
</comment>
<gene>
    <name evidence="8" type="ORF">EKG37_09925</name>
</gene>
<dbReference type="InterPro" id="IPR000515">
    <property type="entry name" value="MetI-like"/>
</dbReference>
<evidence type="ECO:0000256" key="5">
    <source>
        <dbReference type="ARBA" id="ARBA00023136"/>
    </source>
</evidence>
<feature type="transmembrane region" description="Helical" evidence="6">
    <location>
        <begin position="220"/>
        <end position="239"/>
    </location>
</feature>
<feature type="transmembrane region" description="Helical" evidence="6">
    <location>
        <begin position="151"/>
        <end position="170"/>
    </location>
</feature>
<evidence type="ECO:0000313" key="8">
    <source>
        <dbReference type="EMBL" id="RTR31820.1"/>
    </source>
</evidence>
<evidence type="ECO:0000256" key="1">
    <source>
        <dbReference type="ARBA" id="ARBA00004141"/>
    </source>
</evidence>
<name>A0A431W8M6_9BACI</name>
<evidence type="ECO:0000256" key="3">
    <source>
        <dbReference type="ARBA" id="ARBA00022692"/>
    </source>
</evidence>
<evidence type="ECO:0000256" key="2">
    <source>
        <dbReference type="ARBA" id="ARBA00022448"/>
    </source>
</evidence>